<keyword evidence="3" id="KW-1185">Reference proteome</keyword>
<feature type="signal peptide" evidence="1">
    <location>
        <begin position="1"/>
        <end position="20"/>
    </location>
</feature>
<protein>
    <submittedName>
        <fullName evidence="2">Uncharacterized protein</fullName>
    </submittedName>
</protein>
<feature type="chain" id="PRO_5034986217" evidence="1">
    <location>
        <begin position="21"/>
        <end position="151"/>
    </location>
</feature>
<evidence type="ECO:0000313" key="3">
    <source>
        <dbReference type="Proteomes" id="UP000439903"/>
    </source>
</evidence>
<comment type="caution">
    <text evidence="2">The sequence shown here is derived from an EMBL/GenBank/DDBJ whole genome shotgun (WGS) entry which is preliminary data.</text>
</comment>
<sequence>MKRTIIFIFILSTVFSFAHAANCPEESRNCATLSSIFSSVIPLHAEATIPNPSSGQGFLPIKVDQTIKEATTYNTRIEYILQSGDYFASTRTWVRRIDIFDIFQTDNIGFPDANLSYGKLGDCLNITVIIFEADTNEIHACSVYFNQALSG</sequence>
<name>A0A8H4ANH5_GIGMA</name>
<evidence type="ECO:0000313" key="2">
    <source>
        <dbReference type="EMBL" id="KAF0516446.1"/>
    </source>
</evidence>
<gene>
    <name evidence="2" type="ORF">F8M41_017110</name>
</gene>
<dbReference type="AlphaFoldDB" id="A0A8H4ANH5"/>
<dbReference type="Proteomes" id="UP000439903">
    <property type="component" value="Unassembled WGS sequence"/>
</dbReference>
<accession>A0A8H4ANH5</accession>
<organism evidence="2 3">
    <name type="scientific">Gigaspora margarita</name>
    <dbReference type="NCBI Taxonomy" id="4874"/>
    <lineage>
        <taxon>Eukaryota</taxon>
        <taxon>Fungi</taxon>
        <taxon>Fungi incertae sedis</taxon>
        <taxon>Mucoromycota</taxon>
        <taxon>Glomeromycotina</taxon>
        <taxon>Glomeromycetes</taxon>
        <taxon>Diversisporales</taxon>
        <taxon>Gigasporaceae</taxon>
        <taxon>Gigaspora</taxon>
    </lineage>
</organism>
<dbReference type="EMBL" id="WTPW01000387">
    <property type="protein sequence ID" value="KAF0516446.1"/>
    <property type="molecule type" value="Genomic_DNA"/>
</dbReference>
<proteinExistence type="predicted"/>
<reference evidence="2 3" key="1">
    <citation type="journal article" date="2019" name="Environ. Microbiol.">
        <title>At the nexus of three kingdoms: the genome of the mycorrhizal fungus Gigaspora margarita provides insights into plant, endobacterial and fungal interactions.</title>
        <authorList>
            <person name="Venice F."/>
            <person name="Ghignone S."/>
            <person name="Salvioli di Fossalunga A."/>
            <person name="Amselem J."/>
            <person name="Novero M."/>
            <person name="Xianan X."/>
            <person name="Sedzielewska Toro K."/>
            <person name="Morin E."/>
            <person name="Lipzen A."/>
            <person name="Grigoriev I.V."/>
            <person name="Henrissat B."/>
            <person name="Martin F.M."/>
            <person name="Bonfante P."/>
        </authorList>
    </citation>
    <scope>NUCLEOTIDE SEQUENCE [LARGE SCALE GENOMIC DNA]</scope>
    <source>
        <strain evidence="2 3">BEG34</strain>
    </source>
</reference>
<keyword evidence="1" id="KW-0732">Signal</keyword>
<evidence type="ECO:0000256" key="1">
    <source>
        <dbReference type="SAM" id="SignalP"/>
    </source>
</evidence>